<evidence type="ECO:0000313" key="4">
    <source>
        <dbReference type="EMBL" id="JAC18312.1"/>
    </source>
</evidence>
<dbReference type="PROSITE" id="PS50003">
    <property type="entry name" value="PH_DOMAIN"/>
    <property type="match status" value="1"/>
</dbReference>
<dbReference type="Pfam" id="PF02174">
    <property type="entry name" value="IRS"/>
    <property type="match status" value="1"/>
</dbReference>
<evidence type="ECO:0000259" key="3">
    <source>
        <dbReference type="PROSITE" id="PS51064"/>
    </source>
</evidence>
<dbReference type="InterPro" id="IPR002404">
    <property type="entry name" value="IRS_PTB"/>
</dbReference>
<dbReference type="InterPro" id="IPR001849">
    <property type="entry name" value="PH_domain"/>
</dbReference>
<dbReference type="GO" id="GO:0016301">
    <property type="term" value="F:kinase activity"/>
    <property type="evidence" value="ECO:0007669"/>
    <property type="project" value="UniProtKB-KW"/>
</dbReference>
<protein>
    <submittedName>
        <fullName evidence="4">Putative downstream of tyrosine kinase 1</fullName>
    </submittedName>
</protein>
<dbReference type="GO" id="GO:0005737">
    <property type="term" value="C:cytoplasm"/>
    <property type="evidence" value="ECO:0007669"/>
    <property type="project" value="TreeGrafter"/>
</dbReference>
<dbReference type="InterPro" id="IPR050996">
    <property type="entry name" value="Docking_Protein_DOK"/>
</dbReference>
<keyword evidence="4" id="KW-0418">Kinase</keyword>
<dbReference type="SMART" id="SM00233">
    <property type="entry name" value="PH"/>
    <property type="match status" value="1"/>
</dbReference>
<dbReference type="EMBL" id="GBBI01000400">
    <property type="protein sequence ID" value="JAC18312.1"/>
    <property type="molecule type" value="mRNA"/>
</dbReference>
<evidence type="ECO:0000256" key="1">
    <source>
        <dbReference type="SAM" id="MobiDB-lite"/>
    </source>
</evidence>
<dbReference type="Gene3D" id="2.30.29.30">
    <property type="entry name" value="Pleckstrin-homology domain (PH domain)/Phosphotyrosine-binding domain (PTB)"/>
    <property type="match status" value="2"/>
</dbReference>
<dbReference type="SMART" id="SM00310">
    <property type="entry name" value="PTBI"/>
    <property type="match status" value="1"/>
</dbReference>
<dbReference type="SMART" id="SM01244">
    <property type="entry name" value="IRS"/>
    <property type="match status" value="1"/>
</dbReference>
<feature type="region of interest" description="Disordered" evidence="1">
    <location>
        <begin position="264"/>
        <end position="299"/>
    </location>
</feature>
<feature type="domain" description="IRS-type PTB" evidence="3">
    <location>
        <begin position="135"/>
        <end position="241"/>
    </location>
</feature>
<dbReference type="GO" id="GO:0043410">
    <property type="term" value="P:positive regulation of MAPK cascade"/>
    <property type="evidence" value="ECO:0007669"/>
    <property type="project" value="TreeGrafter"/>
</dbReference>
<reference evidence="4" key="1">
    <citation type="journal article" date="2014" name="PLoS Negl. Trop. Dis.">
        <title>An updated insight into the Sialotranscriptome of Triatoma infestans: developmental stage and geographic variations.</title>
        <authorList>
            <person name="Schwarz A."/>
            <person name="Medrano-Mercado N."/>
            <person name="Schaub G.A."/>
            <person name="Struchiner C.J."/>
            <person name="Bargues M.D."/>
            <person name="Levy M.Z."/>
            <person name="Ribeiro J.M."/>
        </authorList>
    </citation>
    <scope>NUCLEOTIDE SEQUENCE</scope>
    <source>
        <strain evidence="4">Chile</strain>
        <tissue evidence="4">Salivary glands</tissue>
    </source>
</reference>
<name>A0A023FA05_TRIIF</name>
<dbReference type="GO" id="GO:0007265">
    <property type="term" value="P:Ras protein signal transduction"/>
    <property type="evidence" value="ECO:0007669"/>
    <property type="project" value="TreeGrafter"/>
</dbReference>
<dbReference type="Pfam" id="PF00169">
    <property type="entry name" value="PH"/>
    <property type="match status" value="1"/>
</dbReference>
<feature type="domain" description="PH" evidence="2">
    <location>
        <begin position="7"/>
        <end position="115"/>
    </location>
</feature>
<dbReference type="PROSITE" id="PS51064">
    <property type="entry name" value="IRS_PTB"/>
    <property type="match status" value="1"/>
</dbReference>
<accession>A0A023FA05</accession>
<dbReference type="AlphaFoldDB" id="A0A023FA05"/>
<keyword evidence="4" id="KW-0808">Transferase</keyword>
<dbReference type="SUPFAM" id="SSF50729">
    <property type="entry name" value="PH domain-like"/>
    <property type="match status" value="2"/>
</dbReference>
<dbReference type="InterPro" id="IPR011993">
    <property type="entry name" value="PH-like_dom_sf"/>
</dbReference>
<proteinExistence type="evidence at transcript level"/>
<dbReference type="PANTHER" id="PTHR21258">
    <property type="entry name" value="DOCKING PROTEIN RELATED"/>
    <property type="match status" value="1"/>
</dbReference>
<organism evidence="4">
    <name type="scientific">Triatoma infestans</name>
    <name type="common">Assassin bug</name>
    <dbReference type="NCBI Taxonomy" id="30076"/>
    <lineage>
        <taxon>Eukaryota</taxon>
        <taxon>Metazoa</taxon>
        <taxon>Ecdysozoa</taxon>
        <taxon>Arthropoda</taxon>
        <taxon>Hexapoda</taxon>
        <taxon>Insecta</taxon>
        <taxon>Pterygota</taxon>
        <taxon>Neoptera</taxon>
        <taxon>Paraneoptera</taxon>
        <taxon>Hemiptera</taxon>
        <taxon>Heteroptera</taxon>
        <taxon>Panheteroptera</taxon>
        <taxon>Cimicomorpha</taxon>
        <taxon>Reduviidae</taxon>
        <taxon>Triatominae</taxon>
        <taxon>Triatoma</taxon>
    </lineage>
</organism>
<dbReference type="CDD" id="cd00821">
    <property type="entry name" value="PH"/>
    <property type="match status" value="1"/>
</dbReference>
<evidence type="ECO:0000259" key="2">
    <source>
        <dbReference type="PROSITE" id="PS50003"/>
    </source>
</evidence>
<sequence length="404" mass="45336">MAVKLEAPLKEGYLLIPPQGVIGLKKKWQRRFCQLFPASICGIERLEIYDNEEDILKNLSVPIVTLENCVKITQDIQKSQPHSFTVVTKTSVHHFAGTSDEDCLDWISAFQRVAFQDTISRRTVEEDNELYSPSSDGVYRVTLVSSEASQRCGLTPGAEYTLVVAPSELQLKQPESQDTLFTWPYRFIRRYGHKRGRFTFEAGRKCDSGEGSFDFEHAHAQEIFRCTTNKMENMKQLLSIKMDGCSGGLLLGDFAPALSMTARSRSPLAPSPTGSTTVVPSIVPAKPPRKHPPPSRIQPSYDTIEVRREAWRTLGTDELTHTERTFPTTGVFTQDSTTSQGDYDKLDHFGSTAKLDIEPGYSTIHRNNPTDSSAGYGVIRKLRPPNHTIYNDMEYAVVCKPHQV</sequence>
<dbReference type="PANTHER" id="PTHR21258:SF62">
    <property type="entry name" value="INSULIN RECEPTOR SUBSTRATE 1"/>
    <property type="match status" value="1"/>
</dbReference>
<dbReference type="GO" id="GO:0007169">
    <property type="term" value="P:cell surface receptor protein tyrosine kinase signaling pathway"/>
    <property type="evidence" value="ECO:0007669"/>
    <property type="project" value="TreeGrafter"/>
</dbReference>